<dbReference type="GO" id="GO:0008757">
    <property type="term" value="F:S-adenosylmethionine-dependent methyltransferase activity"/>
    <property type="evidence" value="ECO:0007669"/>
    <property type="project" value="InterPro"/>
</dbReference>
<dbReference type="Gene3D" id="1.20.1530.20">
    <property type="match status" value="1"/>
</dbReference>
<keyword evidence="7" id="KW-0406">Ion transport</keyword>
<feature type="transmembrane region" description="Helical" evidence="10">
    <location>
        <begin position="668"/>
        <end position="690"/>
    </location>
</feature>
<dbReference type="GO" id="GO:0016020">
    <property type="term" value="C:membrane"/>
    <property type="evidence" value="ECO:0007669"/>
    <property type="project" value="UniProtKB-SubCell"/>
</dbReference>
<dbReference type="GO" id="GO:0015297">
    <property type="term" value="F:antiporter activity"/>
    <property type="evidence" value="ECO:0007669"/>
    <property type="project" value="InterPro"/>
</dbReference>
<dbReference type="PANTHER" id="PTHR32468">
    <property type="entry name" value="CATION/H + ANTIPORTER"/>
    <property type="match status" value="1"/>
</dbReference>
<evidence type="ECO:0000259" key="13">
    <source>
        <dbReference type="Pfam" id="PF23256"/>
    </source>
</evidence>
<sequence>MPLSSSSDIAAAEIAMLKPQILRNILLRIFSFGVLFLAVRFAFLLTLTGGHCRSAGGLCLFPENNYLFGTVEGCLRRKPRGRDFWRRRAVDYYSSIFQDLIAEGFLSPNSKILCIETLDGEDVVALREIAVLDSIGISKKASPPLIVSGEAHRQPFDDDTFDFEFSGDGHLEQSVRPADFASEVGRTLKPGGIFVVHTNSAQDSYSFNSFFDLFNCCMLIRTSEIDGLYSPSIREIVVKKKDTTKKPCRSGSNDNKCSVPGYKRDIIANAESLIEEEPLKPWIALKMNMKNVKYLPSMADISFKQRYIYVDVGARNYASSIGNWFQKQYPKQNKNFEIYAIEADRAFHGEYEAKKGVILLPYAAWIRNETLFFKISRGGATNKIGKEKKKRRGMGRIHPVMPSTSYMRDMDRIQGYDFAVWLKKTVSRSDFVVVKMDVEGTEFHLIPRMIETGAMCLVDEMFLECHYNRLQRCCPGERSVKFQNTYDECLELLNLIRENGVLVHQWCFSTTKNHRGFLSPSLCYAAKFEQPVRDPMQLGVDDQDEVATSYICHALDHINSSGLWFGDDPLAFSVPLLLLQLSLISIFTRSIYFLLKPFGQPFIVSQILGGVVLGPSIIGRNSEFATKVFPPKGRALVETLSVFGFMPFVFLIGVKMDPNIVLRSGKRTIAIGFLAFSIPYVLGGFIAFLLKHFVSLDQNVSSALSLVVTIQSLTAFPSIACFLDELGILNSEIGRLASSSSIVCDVCYWSIVAVKFVAHLASHKSIIMSIGYLSSVGLLFVSIFYGIRPAVLWAIRQTPEGEPAKNICVFAVLMALMVCGFMGEVVGLNAFVPSFLLGLVIPDGPPLGAALVEKLDCFVSVLLMPIFFTVCGLKMDIFAIQQFKNVGVIQLTFFVAFFGKIIGAALPPLMDRMPIMDALSLGLIMNAKGVVELFMLTSWKAENVVNDECFAIMMISVLIVTGVMSPVVKALYDPSKRFLAYRRRTILHHLPGEELRTLACVHRQENVPAIIDLIAASNPTKESPINLVVLHLVKLMGRASSLLVPHQPREKPSQYPSQSERIFNAFKKFEKHYSDHMSVHCFKGISPYATMHNDVCSLALDKRSTFIIIPFHKLWISGTVVETSHSFRHLNKNVLDKAPCSVGVLIDRGNPRKVLTTLRVNKSLYRVAVLFFGGADDREVLAYAGRMSKHWNVCTTLFCFSSSDEIVGGSARSKTLDTDILSKFRLSAFRNERVSFKEVTVGDRQGVLDVLRSLDGGYELVMVGRRHEESWLMSELTKWKEHGELGMIGEILASSDIRISATILVVQQQTRVWGLRDPEESLRLKRESTRQNL</sequence>
<dbReference type="InterPro" id="IPR013216">
    <property type="entry name" value="Methyltransf_11"/>
</dbReference>
<feature type="transmembrane region" description="Helical" evidence="10">
    <location>
        <begin position="570"/>
        <end position="595"/>
    </location>
</feature>
<feature type="domain" description="Methyltransferase type 11" evidence="12">
    <location>
        <begin position="146"/>
        <end position="196"/>
    </location>
</feature>
<feature type="domain" description="Cation/H(+) antiporter central" evidence="13">
    <location>
        <begin position="1028"/>
        <end position="1149"/>
    </location>
</feature>
<evidence type="ECO:0000259" key="12">
    <source>
        <dbReference type="Pfam" id="PF08241"/>
    </source>
</evidence>
<dbReference type="GO" id="GO:0012505">
    <property type="term" value="C:endomembrane system"/>
    <property type="evidence" value="ECO:0007669"/>
    <property type="project" value="TreeGrafter"/>
</dbReference>
<evidence type="ECO:0000256" key="3">
    <source>
        <dbReference type="ARBA" id="ARBA00022538"/>
    </source>
</evidence>
<feature type="transmembrane region" description="Helical" evidence="10">
    <location>
        <begin position="766"/>
        <end position="787"/>
    </location>
</feature>
<dbReference type="Pfam" id="PF08241">
    <property type="entry name" value="Methyltransf_11"/>
    <property type="match status" value="1"/>
</dbReference>
<evidence type="ECO:0000256" key="2">
    <source>
        <dbReference type="ARBA" id="ARBA00022448"/>
    </source>
</evidence>
<keyword evidence="3" id="KW-0633">Potassium transport</keyword>
<feature type="transmembrane region" description="Helical" evidence="10">
    <location>
        <begin position="949"/>
        <end position="972"/>
    </location>
</feature>
<keyword evidence="17" id="KW-1185">Reference proteome</keyword>
<evidence type="ECO:0000256" key="9">
    <source>
        <dbReference type="ARBA" id="ARBA00038341"/>
    </source>
</evidence>
<dbReference type="Pfam" id="PF00999">
    <property type="entry name" value="Na_H_Exchanger"/>
    <property type="match status" value="1"/>
</dbReference>
<evidence type="ECO:0000256" key="1">
    <source>
        <dbReference type="ARBA" id="ARBA00004141"/>
    </source>
</evidence>
<dbReference type="Pfam" id="PF23256">
    <property type="entry name" value="CHX17_2nd"/>
    <property type="match status" value="1"/>
</dbReference>
<protein>
    <recommendedName>
        <fullName evidence="18">Cation/H+ exchanger domain-containing protein</fullName>
    </recommendedName>
</protein>
<gene>
    <name evidence="16" type="ORF">TIFTF001_000139</name>
</gene>
<keyword evidence="6 10" id="KW-1133">Transmembrane helix</keyword>
<evidence type="ECO:0000313" key="16">
    <source>
        <dbReference type="EMBL" id="GMN23509.1"/>
    </source>
</evidence>
<evidence type="ECO:0000259" key="11">
    <source>
        <dbReference type="Pfam" id="PF00999"/>
    </source>
</evidence>
<keyword evidence="4 10" id="KW-0812">Transmembrane</keyword>
<dbReference type="Pfam" id="PF25276">
    <property type="entry name" value="DUF7870"/>
    <property type="match status" value="2"/>
</dbReference>
<dbReference type="GO" id="GO:1902600">
    <property type="term" value="P:proton transmembrane transport"/>
    <property type="evidence" value="ECO:0007669"/>
    <property type="project" value="InterPro"/>
</dbReference>
<dbReference type="PANTHER" id="PTHR32468:SF164">
    <property type="entry name" value="OS05G0485000 PROTEIN"/>
    <property type="match status" value="1"/>
</dbReference>
<feature type="domain" description="DUF7870" evidence="15">
    <location>
        <begin position="412"/>
        <end position="506"/>
    </location>
</feature>
<evidence type="ECO:0000256" key="6">
    <source>
        <dbReference type="ARBA" id="ARBA00022989"/>
    </source>
</evidence>
<dbReference type="Gene3D" id="3.40.50.150">
    <property type="entry name" value="Vaccinia Virus protein VP39"/>
    <property type="match status" value="2"/>
</dbReference>
<evidence type="ECO:0000256" key="8">
    <source>
        <dbReference type="ARBA" id="ARBA00023136"/>
    </source>
</evidence>
<dbReference type="SUPFAM" id="SSF53335">
    <property type="entry name" value="S-adenosyl-L-methionine-dependent methyltransferases"/>
    <property type="match status" value="2"/>
</dbReference>
<accession>A0AA87Z106</accession>
<evidence type="ECO:0000256" key="7">
    <source>
        <dbReference type="ARBA" id="ARBA00023065"/>
    </source>
</evidence>
<keyword evidence="5" id="KW-0630">Potassium</keyword>
<comment type="caution">
    <text evidence="16">The sequence shown here is derived from an EMBL/GenBank/DDBJ whole genome shotgun (WGS) entry which is preliminary data.</text>
</comment>
<feature type="transmembrane region" description="Helical" evidence="10">
    <location>
        <begin position="851"/>
        <end position="873"/>
    </location>
</feature>
<evidence type="ECO:0008006" key="18">
    <source>
        <dbReference type="Google" id="ProtNLM"/>
    </source>
</evidence>
<proteinExistence type="inferred from homology"/>
<comment type="subcellular location">
    <subcellularLocation>
        <location evidence="1">Membrane</location>
        <topology evidence="1">Multi-pass membrane protein</topology>
    </subcellularLocation>
</comment>
<evidence type="ECO:0000256" key="10">
    <source>
        <dbReference type="SAM" id="Phobius"/>
    </source>
</evidence>
<feature type="domain" description="Cation/H+ exchanger transmembrane" evidence="11">
    <location>
        <begin position="591"/>
        <end position="969"/>
    </location>
</feature>
<name>A0AA87Z106_FICCA</name>
<evidence type="ECO:0000259" key="15">
    <source>
        <dbReference type="Pfam" id="PF25276"/>
    </source>
</evidence>
<dbReference type="InterPro" id="IPR057192">
    <property type="entry name" value="DUF7870"/>
</dbReference>
<organism evidence="16 17">
    <name type="scientific">Ficus carica</name>
    <name type="common">Common fig</name>
    <dbReference type="NCBI Taxonomy" id="3494"/>
    <lineage>
        <taxon>Eukaryota</taxon>
        <taxon>Viridiplantae</taxon>
        <taxon>Streptophyta</taxon>
        <taxon>Embryophyta</taxon>
        <taxon>Tracheophyta</taxon>
        <taxon>Spermatophyta</taxon>
        <taxon>Magnoliopsida</taxon>
        <taxon>eudicotyledons</taxon>
        <taxon>Gunneridae</taxon>
        <taxon>Pentapetalae</taxon>
        <taxon>rosids</taxon>
        <taxon>fabids</taxon>
        <taxon>Rosales</taxon>
        <taxon>Moraceae</taxon>
        <taxon>Ficeae</taxon>
        <taxon>Ficus</taxon>
    </lineage>
</organism>
<dbReference type="InterPro" id="IPR029063">
    <property type="entry name" value="SAM-dependent_MTases_sf"/>
</dbReference>
<evidence type="ECO:0000313" key="17">
    <source>
        <dbReference type="Proteomes" id="UP001187192"/>
    </source>
</evidence>
<dbReference type="InterPro" id="IPR057291">
    <property type="entry name" value="CHX17_2nd"/>
</dbReference>
<feature type="transmembrane region" description="Helical" evidence="10">
    <location>
        <begin position="807"/>
        <end position="831"/>
    </location>
</feature>
<feature type="transmembrane region" description="Helical" evidence="10">
    <location>
        <begin position="918"/>
        <end position="937"/>
    </location>
</feature>
<dbReference type="InterPro" id="IPR006153">
    <property type="entry name" value="Cation/H_exchanger_TM"/>
</dbReference>
<dbReference type="EMBL" id="BTGU01000001">
    <property type="protein sequence ID" value="GMN23509.1"/>
    <property type="molecule type" value="Genomic_DNA"/>
</dbReference>
<comment type="similarity">
    <text evidence="9">Belongs to the monovalent cation:proton antiporter 2 (CPA2) transporter (TC 2.A.37) family. CHX (TC 2.A.37.4) subfamily.</text>
</comment>
<dbReference type="Pfam" id="PF23259">
    <property type="entry name" value="CHX17_C"/>
    <property type="match status" value="1"/>
</dbReference>
<keyword evidence="2" id="KW-0813">Transport</keyword>
<reference evidence="16" key="1">
    <citation type="submission" date="2023-07" db="EMBL/GenBank/DDBJ databases">
        <title>draft genome sequence of fig (Ficus carica).</title>
        <authorList>
            <person name="Takahashi T."/>
            <person name="Nishimura K."/>
        </authorList>
    </citation>
    <scope>NUCLEOTIDE SEQUENCE</scope>
</reference>
<feature type="transmembrane region" description="Helical" evidence="10">
    <location>
        <begin position="602"/>
        <end position="619"/>
    </location>
</feature>
<feature type="transmembrane region" description="Helical" evidence="10">
    <location>
        <begin position="25"/>
        <end position="45"/>
    </location>
</feature>
<dbReference type="Proteomes" id="UP001187192">
    <property type="component" value="Unassembled WGS sequence"/>
</dbReference>
<dbReference type="GO" id="GO:0006885">
    <property type="term" value="P:regulation of pH"/>
    <property type="evidence" value="ECO:0007669"/>
    <property type="project" value="TreeGrafter"/>
</dbReference>
<dbReference type="InterPro" id="IPR057290">
    <property type="entry name" value="CHX17_C"/>
</dbReference>
<feature type="domain" description="Cation/H(+) antiporter C-terminal" evidence="14">
    <location>
        <begin position="1166"/>
        <end position="1310"/>
    </location>
</feature>
<evidence type="ECO:0000256" key="5">
    <source>
        <dbReference type="ARBA" id="ARBA00022958"/>
    </source>
</evidence>
<dbReference type="GO" id="GO:0006813">
    <property type="term" value="P:potassium ion transport"/>
    <property type="evidence" value="ECO:0007669"/>
    <property type="project" value="UniProtKB-KW"/>
</dbReference>
<keyword evidence="8 10" id="KW-0472">Membrane</keyword>
<evidence type="ECO:0000256" key="4">
    <source>
        <dbReference type="ARBA" id="ARBA00022692"/>
    </source>
</evidence>
<evidence type="ECO:0000259" key="14">
    <source>
        <dbReference type="Pfam" id="PF23259"/>
    </source>
</evidence>
<feature type="domain" description="DUF7870" evidence="15">
    <location>
        <begin position="270"/>
        <end position="348"/>
    </location>
</feature>
<feature type="transmembrane region" description="Helical" evidence="10">
    <location>
        <begin position="639"/>
        <end position="656"/>
    </location>
</feature>
<feature type="transmembrane region" description="Helical" evidence="10">
    <location>
        <begin position="885"/>
        <end position="906"/>
    </location>
</feature>
<dbReference type="InterPro" id="IPR050794">
    <property type="entry name" value="CPA2_transporter"/>
</dbReference>
<dbReference type="InterPro" id="IPR038770">
    <property type="entry name" value="Na+/solute_symporter_sf"/>
</dbReference>